<evidence type="ECO:0000256" key="1">
    <source>
        <dbReference type="SAM" id="Phobius"/>
    </source>
</evidence>
<comment type="caution">
    <text evidence="2">The sequence shown here is derived from an EMBL/GenBank/DDBJ whole genome shotgun (WGS) entry which is preliminary data.</text>
</comment>
<dbReference type="Proteomes" id="UP001190700">
    <property type="component" value="Unassembled WGS sequence"/>
</dbReference>
<feature type="transmembrane region" description="Helical" evidence="1">
    <location>
        <begin position="199"/>
        <end position="218"/>
    </location>
</feature>
<name>A0AAE0F1Q0_9CHLO</name>
<organism evidence="2 3">
    <name type="scientific">Cymbomonas tetramitiformis</name>
    <dbReference type="NCBI Taxonomy" id="36881"/>
    <lineage>
        <taxon>Eukaryota</taxon>
        <taxon>Viridiplantae</taxon>
        <taxon>Chlorophyta</taxon>
        <taxon>Pyramimonadophyceae</taxon>
        <taxon>Pyramimonadales</taxon>
        <taxon>Pyramimonadaceae</taxon>
        <taxon>Cymbomonas</taxon>
    </lineage>
</organism>
<evidence type="ECO:0000313" key="2">
    <source>
        <dbReference type="EMBL" id="KAK3248826.1"/>
    </source>
</evidence>
<feature type="transmembrane region" description="Helical" evidence="1">
    <location>
        <begin position="21"/>
        <end position="39"/>
    </location>
</feature>
<keyword evidence="1" id="KW-0472">Membrane</keyword>
<gene>
    <name evidence="2" type="ORF">CYMTET_41736</name>
</gene>
<keyword evidence="3" id="KW-1185">Reference proteome</keyword>
<evidence type="ECO:0000313" key="3">
    <source>
        <dbReference type="Proteomes" id="UP001190700"/>
    </source>
</evidence>
<dbReference type="AlphaFoldDB" id="A0AAE0F1Q0"/>
<sequence length="288" mass="33011">MKDTAKHRLWHHLTTSYYFGILNLSIPIIFVSYVGVLTATVSKSKLSDPGFTIKVLFELTSHITSILGAFFLYNSLERVRASHEKRVFVNHTLALCTARTKALTYTRGVDERNDTEYARRAMCFLEAIRVHGSEPYDSSSHDASVEKLLRNLQDVWKEEIKQLERGESIYKYYTSDLKTLLHSMLYLQSFARSRVNSDVVPVLHLSAIMLGILIPFEIYDTDPETDTYNAMWQMAFMSYIVACIAQITVFCEVPRQIFTKADRLVSTLDDESLRTHRHACSVIEVGSM</sequence>
<protein>
    <submittedName>
        <fullName evidence="2">Uncharacterized protein</fullName>
    </submittedName>
</protein>
<feature type="transmembrane region" description="Helical" evidence="1">
    <location>
        <begin position="59"/>
        <end position="76"/>
    </location>
</feature>
<feature type="transmembrane region" description="Helical" evidence="1">
    <location>
        <begin position="230"/>
        <end position="251"/>
    </location>
</feature>
<keyword evidence="1" id="KW-1133">Transmembrane helix</keyword>
<keyword evidence="1" id="KW-0812">Transmembrane</keyword>
<proteinExistence type="predicted"/>
<reference evidence="2 3" key="1">
    <citation type="journal article" date="2015" name="Genome Biol. Evol.">
        <title>Comparative Genomics of a Bacterivorous Green Alga Reveals Evolutionary Causalities and Consequences of Phago-Mixotrophic Mode of Nutrition.</title>
        <authorList>
            <person name="Burns J.A."/>
            <person name="Paasch A."/>
            <person name="Narechania A."/>
            <person name="Kim E."/>
        </authorList>
    </citation>
    <scope>NUCLEOTIDE SEQUENCE [LARGE SCALE GENOMIC DNA]</scope>
    <source>
        <strain evidence="2 3">PLY_AMNH</strain>
    </source>
</reference>
<dbReference type="EMBL" id="LGRX02027780">
    <property type="protein sequence ID" value="KAK3248826.1"/>
    <property type="molecule type" value="Genomic_DNA"/>
</dbReference>
<accession>A0AAE0F1Q0</accession>